<gene>
    <name evidence="1" type="ORF">LCGC14_0147320</name>
</gene>
<evidence type="ECO:0000313" key="1">
    <source>
        <dbReference type="EMBL" id="KKN98620.1"/>
    </source>
</evidence>
<accession>A0A0F9V072</accession>
<comment type="caution">
    <text evidence="1">The sequence shown here is derived from an EMBL/GenBank/DDBJ whole genome shotgun (WGS) entry which is preliminary data.</text>
</comment>
<organism evidence="1">
    <name type="scientific">marine sediment metagenome</name>
    <dbReference type="NCBI Taxonomy" id="412755"/>
    <lineage>
        <taxon>unclassified sequences</taxon>
        <taxon>metagenomes</taxon>
        <taxon>ecological metagenomes</taxon>
    </lineage>
</organism>
<sequence>MTNHKRKKSDRLTKQLASKIGARVNINSGAFHTDKGDLSLEDDYGESWKIEHKYTDAAHYTLKLSTFLKAEQEAKITGSHPVMVIEFTGGRSSLKRSLAVLDGSWSNEIQVSEELSTDKKSVRISPSLVSIKKPLKILFESDKRTLLLTTAIEWQQLLERDN</sequence>
<dbReference type="AlphaFoldDB" id="A0A0F9V072"/>
<protein>
    <submittedName>
        <fullName evidence="1">Uncharacterized protein</fullName>
    </submittedName>
</protein>
<dbReference type="EMBL" id="LAZR01000051">
    <property type="protein sequence ID" value="KKN98620.1"/>
    <property type="molecule type" value="Genomic_DNA"/>
</dbReference>
<name>A0A0F9V072_9ZZZZ</name>
<proteinExistence type="predicted"/>
<reference evidence="1" key="1">
    <citation type="journal article" date="2015" name="Nature">
        <title>Complex archaea that bridge the gap between prokaryotes and eukaryotes.</title>
        <authorList>
            <person name="Spang A."/>
            <person name="Saw J.H."/>
            <person name="Jorgensen S.L."/>
            <person name="Zaremba-Niedzwiedzka K."/>
            <person name="Martijn J."/>
            <person name="Lind A.E."/>
            <person name="van Eijk R."/>
            <person name="Schleper C."/>
            <person name="Guy L."/>
            <person name="Ettema T.J."/>
        </authorList>
    </citation>
    <scope>NUCLEOTIDE SEQUENCE</scope>
</reference>